<accession>A0A1V2TLM3</accession>
<gene>
    <name evidence="1" type="ORF">B0T46_00415</name>
</gene>
<dbReference type="AlphaFoldDB" id="A0A1V2TLM3"/>
<keyword evidence="2" id="KW-1185">Reference proteome</keyword>
<organism evidence="1 2">
    <name type="scientific">Nocardia donostiensis</name>
    <dbReference type="NCBI Taxonomy" id="1538463"/>
    <lineage>
        <taxon>Bacteria</taxon>
        <taxon>Bacillati</taxon>
        <taxon>Actinomycetota</taxon>
        <taxon>Actinomycetes</taxon>
        <taxon>Mycobacteriales</taxon>
        <taxon>Nocardiaceae</taxon>
        <taxon>Nocardia</taxon>
    </lineage>
</organism>
<protein>
    <submittedName>
        <fullName evidence="1">Uncharacterized protein</fullName>
    </submittedName>
</protein>
<proteinExistence type="predicted"/>
<sequence>MPEEFRGKIFTPPEEVENKLSAEEIAAANARFDEFERRRAAVPPEKQIHLRDRFGSEDALGTDREEEYLREVEQRKQRGQYWG</sequence>
<name>A0A1V2TLM3_9NOCA</name>
<dbReference type="OrthoDB" id="4560597at2"/>
<evidence type="ECO:0000313" key="1">
    <source>
        <dbReference type="EMBL" id="ONM50430.1"/>
    </source>
</evidence>
<evidence type="ECO:0000313" key="2">
    <source>
        <dbReference type="Proteomes" id="UP000188836"/>
    </source>
</evidence>
<dbReference type="RefSeq" id="WP_077114236.1">
    <property type="nucleotide sequence ID" value="NZ_LOKT01000001.1"/>
</dbReference>
<comment type="caution">
    <text evidence="1">The sequence shown here is derived from an EMBL/GenBank/DDBJ whole genome shotgun (WGS) entry which is preliminary data.</text>
</comment>
<reference evidence="1 2" key="1">
    <citation type="journal article" date="2016" name="Antonie Van Leeuwenhoek">
        <title>Nocardia donostiensis sp. nov., isolated from human respiratory specimens.</title>
        <authorList>
            <person name="Ercibengoa M."/>
            <person name="Bell M."/>
            <person name="Marimon J.M."/>
            <person name="Humrighouse B."/>
            <person name="Klenk H.P."/>
            <person name="Potter G."/>
            <person name="Perez-Trallero E."/>
        </authorList>
    </citation>
    <scope>NUCLEOTIDE SEQUENCE [LARGE SCALE GENOMIC DNA]</scope>
    <source>
        <strain evidence="1 2">X1655</strain>
    </source>
</reference>
<dbReference type="EMBL" id="MUMY01000001">
    <property type="protein sequence ID" value="ONM50430.1"/>
    <property type="molecule type" value="Genomic_DNA"/>
</dbReference>
<dbReference type="Proteomes" id="UP000188836">
    <property type="component" value="Unassembled WGS sequence"/>
</dbReference>